<comment type="cofactor">
    <cofactor evidence="1">
        <name>Zn(2+)</name>
        <dbReference type="ChEBI" id="CHEBI:29105"/>
    </cofactor>
</comment>
<comment type="subcellular location">
    <subcellularLocation>
        <location evidence="15">Cell membrane</location>
        <topology evidence="15">Peripheral membrane protein</topology>
        <orientation evidence="15">Cytoplasmic side</orientation>
    </subcellularLocation>
    <subcellularLocation>
        <location evidence="15">Cytoplasm</location>
    </subcellularLocation>
    <subcellularLocation>
        <location evidence="2">Membrane</location>
        <topology evidence="2">Peripheral membrane protein</topology>
    </subcellularLocation>
    <text evidence="15">Distribution is 50-50.</text>
</comment>
<reference evidence="21" key="1">
    <citation type="journal article" date="2019" name="Int. J. Syst. Evol. Microbiol.">
        <title>The Global Catalogue of Microorganisms (GCM) 10K type strain sequencing project: providing services to taxonomists for standard genome sequencing and annotation.</title>
        <authorList>
            <consortium name="The Broad Institute Genomics Platform"/>
            <consortium name="The Broad Institute Genome Sequencing Center for Infectious Disease"/>
            <person name="Wu L."/>
            <person name="Ma J."/>
        </authorList>
    </citation>
    <scope>NUCLEOTIDE SEQUENCE [LARGE SCALE GENOMIC DNA]</scope>
    <source>
        <strain evidence="21">NBRC 102520</strain>
    </source>
</reference>
<dbReference type="InterPro" id="IPR027417">
    <property type="entry name" value="P-loop_NTPase"/>
</dbReference>
<keyword evidence="9" id="KW-0862">Zinc</keyword>
<dbReference type="Pfam" id="PF02810">
    <property type="entry name" value="SEC-C"/>
    <property type="match status" value="1"/>
</dbReference>
<keyword evidence="6 15" id="KW-0963">Cytoplasm</keyword>
<dbReference type="Gene3D" id="3.40.50.300">
    <property type="entry name" value="P-loop containing nucleotide triphosphate hydrolases"/>
    <property type="match status" value="2"/>
</dbReference>
<evidence type="ECO:0000256" key="5">
    <source>
        <dbReference type="ARBA" id="ARBA00022475"/>
    </source>
</evidence>
<dbReference type="InterPro" id="IPR011115">
    <property type="entry name" value="SecA_DEAD"/>
</dbReference>
<dbReference type="CDD" id="cd17928">
    <property type="entry name" value="DEXDc_SecA"/>
    <property type="match status" value="1"/>
</dbReference>
<evidence type="ECO:0000256" key="14">
    <source>
        <dbReference type="ARBA" id="ARBA00023136"/>
    </source>
</evidence>
<evidence type="ECO:0000256" key="16">
    <source>
        <dbReference type="RuleBase" id="RU003874"/>
    </source>
</evidence>
<keyword evidence="14 15" id="KW-0472">Membrane</keyword>
<dbReference type="InterPro" id="IPR011130">
    <property type="entry name" value="SecA_preprotein_X-link_dom"/>
</dbReference>
<comment type="function">
    <text evidence="15">Part of the Sec protein translocase complex. Interacts with the SecYEG preprotein conducting channel. Has a central role in coupling the hydrolysis of ATP to the transfer of proteins into and across the cell membrane, serving both as a receptor for the preprotein-SecB complex and as an ATP-driven molecular motor driving the stepwise translocation of polypeptide chains across the membrane.</text>
</comment>
<dbReference type="Pfam" id="PF07516">
    <property type="entry name" value="SecA_SW"/>
    <property type="match status" value="1"/>
</dbReference>
<keyword evidence="21" id="KW-1185">Reference proteome</keyword>
<keyword evidence="7" id="KW-0479">Metal-binding</keyword>
<dbReference type="PROSITE" id="PS01312">
    <property type="entry name" value="SECA"/>
    <property type="match status" value="1"/>
</dbReference>
<dbReference type="Proteomes" id="UP001156905">
    <property type="component" value="Unassembled WGS sequence"/>
</dbReference>
<keyword evidence="4 15" id="KW-0813">Transport</keyword>
<evidence type="ECO:0000256" key="7">
    <source>
        <dbReference type="ARBA" id="ARBA00022723"/>
    </source>
</evidence>
<evidence type="ECO:0000256" key="8">
    <source>
        <dbReference type="ARBA" id="ARBA00022741"/>
    </source>
</evidence>
<dbReference type="CDD" id="cd18803">
    <property type="entry name" value="SF2_C_secA"/>
    <property type="match status" value="1"/>
</dbReference>
<gene>
    <name evidence="15 20" type="primary">secA</name>
    <name evidence="20" type="ORF">GCM10007857_06160</name>
</gene>
<evidence type="ECO:0000256" key="10">
    <source>
        <dbReference type="ARBA" id="ARBA00022840"/>
    </source>
</evidence>
<dbReference type="SMART" id="SM00958">
    <property type="entry name" value="SecA_PP_bind"/>
    <property type="match status" value="1"/>
</dbReference>
<sequence length="946" mass="106510">MIGALARKFFGSANDRRVKGYQARVNAINALEPELAKLSDEALKARTAEFKQQLANGMTLDDILVPAFATVREAAKRTLGQRHFDVQLIGGIVLHEGDIAEMKTGEGKTLVATLAVYLNALAGKGVHVVTVNDYLARRDSGWMGQIYGFLGMTTGVIVHGLDDAERKAAYACDITYGTNNEYGFDYLRDNMKYRLEDMVQRPHYYAIVDEVDSILIDEARTPLIISGPLDDRSDFYNTIDTFMPKLEKVADYEVDEKQRTVTLTEGGMEKLETLLRDAGQLKGESLYDVENVSVVHHVNQALRAHTLFTRDKDYIVRDGEVVIIDEFTGRMMPGRRYSEGLHQALEAKEHVAVQPENQTLASITFQNYFRMYEKLAGMTGTAATEADELFDIYKLEVVEIPTNLPVARLDEDDEVYRTQKEKYVAILAEIERANARLQPVLVGTASIEKSEVLAEFLKQNGYKQIDFGKESALEKLYAAARAGKPAKLFAVLNARFHEQEAYIVAEAGVPGAITIATNMAGRGTDIKLGGSLEMRIQQETAGIEDEAEKASKIEQIKADIEHFRDIVLKAEETVEIEPAKGSKPAKTVKKPGGLYIIGSERHESRRIDNQLRGRSGRQGDPGRSKFFLSLEDDLMRIFGSDRLDSMLQRLGLKEGEAIIHPWINKALEKAQQKVEARNFDIRKNLLKFDNVQNDQRKVIFDQRVDLMKDESVAETVADMRHAFIDDLVAKHVPEHVYAEQWDVSGLKEELKRVLDLDLPVDDWAKEEGIADEELLNRIETRADEHMAAKVAQWGPDVMRYVEKTILLQTLDHLWREHLIMLDHLRQVIGLRGYGQRDPLQEYKTEAFNLFQEMSAHLREAVTAQLMRVEIIPPEQEAPVLPAMEAHKLNPDTGEDEMAFANVTLAPQANAAQRDPKNPASWGKVGRNEDCPCGSGKKYKHCHGRYA</sequence>
<accession>A0ABQ6AQR0</accession>
<evidence type="ECO:0000256" key="13">
    <source>
        <dbReference type="ARBA" id="ARBA00023010"/>
    </source>
</evidence>
<dbReference type="RefSeq" id="WP_284260898.1">
    <property type="nucleotide sequence ID" value="NZ_BSOW01000002.1"/>
</dbReference>
<dbReference type="SMART" id="SM00957">
    <property type="entry name" value="SecA_DEAD"/>
    <property type="match status" value="1"/>
</dbReference>
<feature type="region of interest" description="Disordered" evidence="17">
    <location>
        <begin position="906"/>
        <end position="926"/>
    </location>
</feature>
<dbReference type="Gene3D" id="1.10.3060.10">
    <property type="entry name" value="Helical scaffold and wing domains of SecA"/>
    <property type="match status" value="1"/>
</dbReference>
<dbReference type="PANTHER" id="PTHR30612">
    <property type="entry name" value="SECA INNER MEMBRANE COMPONENT OF SEC PROTEIN SECRETION SYSTEM"/>
    <property type="match status" value="1"/>
</dbReference>
<proteinExistence type="inferred from homology"/>
<organism evidence="20 21">
    <name type="scientific">Bradyrhizobium iriomotense</name>
    <dbReference type="NCBI Taxonomy" id="441950"/>
    <lineage>
        <taxon>Bacteria</taxon>
        <taxon>Pseudomonadati</taxon>
        <taxon>Pseudomonadota</taxon>
        <taxon>Alphaproteobacteria</taxon>
        <taxon>Hyphomicrobiales</taxon>
        <taxon>Nitrobacteraceae</taxon>
        <taxon>Bradyrhizobium</taxon>
    </lineage>
</organism>
<dbReference type="InterPro" id="IPR036670">
    <property type="entry name" value="SecA_X-link_sf"/>
</dbReference>
<feature type="domain" description="Helicase ATP-binding" evidence="18">
    <location>
        <begin position="89"/>
        <end position="247"/>
    </location>
</feature>
<keyword evidence="8 15" id="KW-0547">Nucleotide-binding</keyword>
<dbReference type="SUPFAM" id="SSF81886">
    <property type="entry name" value="Helical scaffold and wing domains of SecA"/>
    <property type="match status" value="1"/>
</dbReference>
<evidence type="ECO:0000256" key="2">
    <source>
        <dbReference type="ARBA" id="ARBA00004170"/>
    </source>
</evidence>
<dbReference type="InterPro" id="IPR014001">
    <property type="entry name" value="Helicase_ATP-bd"/>
</dbReference>
<evidence type="ECO:0000313" key="20">
    <source>
        <dbReference type="EMBL" id="GLR83906.1"/>
    </source>
</evidence>
<evidence type="ECO:0000256" key="4">
    <source>
        <dbReference type="ARBA" id="ARBA00022448"/>
    </source>
</evidence>
<evidence type="ECO:0000256" key="3">
    <source>
        <dbReference type="ARBA" id="ARBA00007650"/>
    </source>
</evidence>
<dbReference type="NCBIfam" id="NF009538">
    <property type="entry name" value="PRK12904.1"/>
    <property type="match status" value="1"/>
</dbReference>
<evidence type="ECO:0000256" key="11">
    <source>
        <dbReference type="ARBA" id="ARBA00022927"/>
    </source>
</evidence>
<evidence type="ECO:0000259" key="18">
    <source>
        <dbReference type="PROSITE" id="PS51192"/>
    </source>
</evidence>
<keyword evidence="5 15" id="KW-1003">Cell membrane</keyword>
<dbReference type="SUPFAM" id="SSF81767">
    <property type="entry name" value="Pre-protein crosslinking domain of SecA"/>
    <property type="match status" value="1"/>
</dbReference>
<evidence type="ECO:0000256" key="1">
    <source>
        <dbReference type="ARBA" id="ARBA00001947"/>
    </source>
</evidence>
<dbReference type="Pfam" id="PF01043">
    <property type="entry name" value="SecA_PP_bind"/>
    <property type="match status" value="1"/>
</dbReference>
<dbReference type="Pfam" id="PF07517">
    <property type="entry name" value="SecA_DEAD"/>
    <property type="match status" value="1"/>
</dbReference>
<dbReference type="EC" id="7.4.2.8" evidence="15"/>
<feature type="binding site" evidence="15">
    <location>
        <position position="525"/>
    </location>
    <ligand>
        <name>ATP</name>
        <dbReference type="ChEBI" id="CHEBI:30616"/>
    </ligand>
</feature>
<evidence type="ECO:0000256" key="17">
    <source>
        <dbReference type="SAM" id="MobiDB-lite"/>
    </source>
</evidence>
<dbReference type="InterPro" id="IPR014018">
    <property type="entry name" value="SecA_motor_DEAD"/>
</dbReference>
<keyword evidence="12 15" id="KW-1278">Translocase</keyword>
<dbReference type="EMBL" id="BSOW01000002">
    <property type="protein sequence ID" value="GLR83906.1"/>
    <property type="molecule type" value="Genomic_DNA"/>
</dbReference>
<dbReference type="InterPro" id="IPR011116">
    <property type="entry name" value="SecA_Wing/Scaffold"/>
</dbReference>
<evidence type="ECO:0000256" key="9">
    <source>
        <dbReference type="ARBA" id="ARBA00022833"/>
    </source>
</evidence>
<comment type="caution">
    <text evidence="20">The sequence shown here is derived from an EMBL/GenBank/DDBJ whole genome shotgun (WGS) entry which is preliminary data.</text>
</comment>
<dbReference type="HAMAP" id="MF_01382">
    <property type="entry name" value="SecA"/>
    <property type="match status" value="1"/>
</dbReference>
<dbReference type="NCBIfam" id="TIGR00963">
    <property type="entry name" value="secA"/>
    <property type="match status" value="1"/>
</dbReference>
<evidence type="ECO:0000259" key="19">
    <source>
        <dbReference type="PROSITE" id="PS51196"/>
    </source>
</evidence>
<feature type="domain" description="SecA family profile" evidence="19">
    <location>
        <begin position="3"/>
        <end position="659"/>
    </location>
</feature>
<dbReference type="PRINTS" id="PR00906">
    <property type="entry name" value="SECA"/>
</dbReference>
<evidence type="ECO:0000313" key="21">
    <source>
        <dbReference type="Proteomes" id="UP001156905"/>
    </source>
</evidence>
<dbReference type="InterPro" id="IPR000185">
    <property type="entry name" value="SecA"/>
</dbReference>
<evidence type="ECO:0000256" key="15">
    <source>
        <dbReference type="HAMAP-Rule" id="MF_01382"/>
    </source>
</evidence>
<feature type="binding site" evidence="15">
    <location>
        <position position="87"/>
    </location>
    <ligand>
        <name>ATP</name>
        <dbReference type="ChEBI" id="CHEBI:30616"/>
    </ligand>
</feature>
<keyword evidence="13 15" id="KW-0811">Translocation</keyword>
<dbReference type="PROSITE" id="PS51192">
    <property type="entry name" value="HELICASE_ATP_BIND_1"/>
    <property type="match status" value="1"/>
</dbReference>
<dbReference type="InterPro" id="IPR004027">
    <property type="entry name" value="SEC_C_motif"/>
</dbReference>
<dbReference type="InterPro" id="IPR020937">
    <property type="entry name" value="SecA_CS"/>
</dbReference>
<dbReference type="InterPro" id="IPR044722">
    <property type="entry name" value="SecA_SF2_C"/>
</dbReference>
<dbReference type="SUPFAM" id="SSF52540">
    <property type="entry name" value="P-loop containing nucleoside triphosphate hydrolases"/>
    <property type="match status" value="2"/>
</dbReference>
<name>A0ABQ6AQR0_9BRAD</name>
<protein>
    <recommendedName>
        <fullName evidence="15 16">Protein translocase subunit SecA</fullName>
        <ecNumber evidence="15">7.4.2.8</ecNumber>
    </recommendedName>
</protein>
<dbReference type="Pfam" id="PF21090">
    <property type="entry name" value="P-loop_SecA"/>
    <property type="match status" value="1"/>
</dbReference>
<comment type="subunit">
    <text evidence="15">Monomer and homodimer. Part of the essential Sec protein translocation apparatus which comprises SecA, SecYEG and auxiliary proteins SecDF-YajC and YidC.</text>
</comment>
<dbReference type="Gene3D" id="3.90.1440.10">
    <property type="entry name" value="SecA, preprotein cross-linking domain"/>
    <property type="match status" value="1"/>
</dbReference>
<evidence type="ECO:0000256" key="12">
    <source>
        <dbReference type="ARBA" id="ARBA00022967"/>
    </source>
</evidence>
<dbReference type="PANTHER" id="PTHR30612:SF0">
    <property type="entry name" value="CHLOROPLAST PROTEIN-TRANSPORTING ATPASE"/>
    <property type="match status" value="1"/>
</dbReference>
<comment type="similarity">
    <text evidence="3 15 16">Belongs to the SecA family.</text>
</comment>
<evidence type="ECO:0000256" key="6">
    <source>
        <dbReference type="ARBA" id="ARBA00022490"/>
    </source>
</evidence>
<feature type="binding site" evidence="15">
    <location>
        <begin position="105"/>
        <end position="109"/>
    </location>
    <ligand>
        <name>ATP</name>
        <dbReference type="ChEBI" id="CHEBI:30616"/>
    </ligand>
</feature>
<comment type="catalytic activity">
    <reaction evidence="15">
        <text>ATP + H2O + cellular proteinSide 1 = ADP + phosphate + cellular proteinSide 2.</text>
        <dbReference type="EC" id="7.4.2.8"/>
    </reaction>
</comment>
<dbReference type="PROSITE" id="PS51196">
    <property type="entry name" value="SECA_MOTOR_DEAD"/>
    <property type="match status" value="1"/>
</dbReference>
<keyword evidence="10 15" id="KW-0067">ATP-binding</keyword>
<keyword evidence="11 15" id="KW-0653">Protein transport</keyword>
<dbReference type="InterPro" id="IPR036266">
    <property type="entry name" value="SecA_Wing/Scaffold_sf"/>
</dbReference>